<name>A0A3R7P9S7_9TRYP</name>
<reference evidence="3 4" key="1">
    <citation type="journal article" date="2018" name="BMC Genomics">
        <title>Genomic comparison of Trypanosoma conorhini and Trypanosoma rangeli to Trypanosoma cruzi strains of high and low virulence.</title>
        <authorList>
            <person name="Bradwell K.R."/>
            <person name="Koparde V.N."/>
            <person name="Matveyev A.V."/>
            <person name="Serrano M.G."/>
            <person name="Alves J.M."/>
            <person name="Parikh H."/>
            <person name="Huang B."/>
            <person name="Lee V."/>
            <person name="Espinosa-Alvarez O."/>
            <person name="Ortiz P.A."/>
            <person name="Costa-Martins A.G."/>
            <person name="Teixeira M.M."/>
            <person name="Buck G.A."/>
        </authorList>
    </citation>
    <scope>NUCLEOTIDE SEQUENCE [LARGE SCALE GENOMIC DNA]</scope>
    <source>
        <strain evidence="3 4">025E</strain>
    </source>
</reference>
<feature type="domain" description="EF-hand" evidence="2">
    <location>
        <begin position="92"/>
        <end position="127"/>
    </location>
</feature>
<dbReference type="RefSeq" id="XP_029227400.1">
    <property type="nucleotide sequence ID" value="XM_029372476.1"/>
</dbReference>
<dbReference type="Gene3D" id="1.10.238.10">
    <property type="entry name" value="EF-hand"/>
    <property type="match status" value="1"/>
</dbReference>
<evidence type="ECO:0000259" key="2">
    <source>
        <dbReference type="PROSITE" id="PS50222"/>
    </source>
</evidence>
<proteinExistence type="predicted"/>
<dbReference type="SUPFAM" id="SSF47473">
    <property type="entry name" value="EF-hand"/>
    <property type="match status" value="1"/>
</dbReference>
<dbReference type="AlphaFoldDB" id="A0A3R7P9S7"/>
<dbReference type="CDD" id="cd00051">
    <property type="entry name" value="EFh"/>
    <property type="match status" value="1"/>
</dbReference>
<dbReference type="PROSITE" id="PS00018">
    <property type="entry name" value="EF_HAND_1"/>
    <property type="match status" value="2"/>
</dbReference>
<dbReference type="Proteomes" id="UP000284403">
    <property type="component" value="Unassembled WGS sequence"/>
</dbReference>
<evidence type="ECO:0000313" key="3">
    <source>
        <dbReference type="EMBL" id="RNF15160.1"/>
    </source>
</evidence>
<sequence>MRYTLGSVSSACDGLSAEERRLLRDSFVYLDTDGDGVVRPQELRDAFGEDVPAPGLPGSETLDLAAYLELFARHMGAVRRLPLNVSVDLLDDEMRLLEVAFDSMDTNGDGFIDEEELCGALTESLGMCETDHPTVWLTGVVMARVDRDADGRLTASDFIRALQEDGGAVPRQLLTLRLKTATERGRLRAAADCLGSGVLAPLRRPFSSHAVFLVLRVADARLCNEAVLTAAQFCASFTEGFVGLQQLLDCVPEELASHLCRRALLLSPHPDTVGGIDCRRFLELILDDPGRMLLNVPPHACRLESSMRHLECLSYEVGRQLALTLWAPDLDAYTVQQLDELPRRLRAAFPAMKRVTLWSIVRDCTAAAVVTSDAVFSLRRLVRRLTIRFCVLPRGYAGRFWRRLSPLERCRIRSHLLRTPVEEFYTATRREVWERVRASLLGSDDFLDQESVASAVAACVASMTVEQRLPPEEVRRAIAQESWPPSDDLAGEDCRLDIAVKMLAVDLGREGLSAVAKSLGRLDTAADGIVNEELLLSTLRGVVGRLRPCWSSARVDGAVCDVVLSCELTEGGTCVKCGGLLERLRLVQ</sequence>
<dbReference type="SMART" id="SM00054">
    <property type="entry name" value="EFh"/>
    <property type="match status" value="3"/>
</dbReference>
<comment type="caution">
    <text evidence="3">The sequence shown here is derived from an EMBL/GenBank/DDBJ whole genome shotgun (WGS) entry which is preliminary data.</text>
</comment>
<dbReference type="GeneID" id="40319194"/>
<dbReference type="EMBL" id="MKKU01000336">
    <property type="protein sequence ID" value="RNF15160.1"/>
    <property type="molecule type" value="Genomic_DNA"/>
</dbReference>
<organism evidence="3 4">
    <name type="scientific">Trypanosoma conorhini</name>
    <dbReference type="NCBI Taxonomy" id="83891"/>
    <lineage>
        <taxon>Eukaryota</taxon>
        <taxon>Discoba</taxon>
        <taxon>Euglenozoa</taxon>
        <taxon>Kinetoplastea</taxon>
        <taxon>Metakinetoplastina</taxon>
        <taxon>Trypanosomatida</taxon>
        <taxon>Trypanosomatidae</taxon>
        <taxon>Trypanosoma</taxon>
    </lineage>
</organism>
<dbReference type="GO" id="GO:0005509">
    <property type="term" value="F:calcium ion binding"/>
    <property type="evidence" value="ECO:0007669"/>
    <property type="project" value="InterPro"/>
</dbReference>
<feature type="domain" description="EF-hand" evidence="2">
    <location>
        <begin position="18"/>
        <end position="53"/>
    </location>
</feature>
<keyword evidence="1" id="KW-0106">Calcium</keyword>
<evidence type="ECO:0000256" key="1">
    <source>
        <dbReference type="ARBA" id="ARBA00022837"/>
    </source>
</evidence>
<dbReference type="InterPro" id="IPR018247">
    <property type="entry name" value="EF_Hand_1_Ca_BS"/>
</dbReference>
<dbReference type="Pfam" id="PF13499">
    <property type="entry name" value="EF-hand_7"/>
    <property type="match status" value="1"/>
</dbReference>
<dbReference type="PROSITE" id="PS50222">
    <property type="entry name" value="EF_HAND_2"/>
    <property type="match status" value="3"/>
</dbReference>
<protein>
    <submittedName>
        <fullName evidence="3">Putative calmodulin</fullName>
    </submittedName>
</protein>
<evidence type="ECO:0000313" key="4">
    <source>
        <dbReference type="Proteomes" id="UP000284403"/>
    </source>
</evidence>
<accession>A0A3R7P9S7</accession>
<dbReference type="OrthoDB" id="26525at2759"/>
<dbReference type="InterPro" id="IPR011992">
    <property type="entry name" value="EF-hand-dom_pair"/>
</dbReference>
<keyword evidence="4" id="KW-1185">Reference proteome</keyword>
<dbReference type="InterPro" id="IPR002048">
    <property type="entry name" value="EF_hand_dom"/>
</dbReference>
<feature type="domain" description="EF-hand" evidence="2">
    <location>
        <begin position="141"/>
        <end position="168"/>
    </location>
</feature>
<gene>
    <name evidence="3" type="ORF">Tco025E_05583</name>
</gene>
<dbReference type="Pfam" id="PF13202">
    <property type="entry name" value="EF-hand_5"/>
    <property type="match status" value="1"/>
</dbReference>